<comment type="function">
    <text evidence="7">This protein is a component of the acetyl coenzyme A carboxylase complex; first, biotin carboxylase catalyzes the carboxylation of the carrier protein and then the transcarboxylase transfers the carboxyl group to form malonyl-CoA.</text>
</comment>
<comment type="pathway">
    <text evidence="1 7">Lipid metabolism; fatty acid biosynthesis.</text>
</comment>
<dbReference type="InterPro" id="IPR011053">
    <property type="entry name" value="Single_hybrid_motif"/>
</dbReference>
<keyword evidence="3 7" id="KW-0276">Fatty acid metabolism</keyword>
<evidence type="ECO:0000313" key="10">
    <source>
        <dbReference type="EMBL" id="PSL05968.1"/>
    </source>
</evidence>
<feature type="domain" description="Lipoyl-binding" evidence="9">
    <location>
        <begin position="116"/>
        <end position="192"/>
    </location>
</feature>
<evidence type="ECO:0000256" key="4">
    <source>
        <dbReference type="ARBA" id="ARBA00023098"/>
    </source>
</evidence>
<dbReference type="UniPathway" id="UPA00094"/>
<dbReference type="InterPro" id="IPR000089">
    <property type="entry name" value="Biotin_lipoyl"/>
</dbReference>
<evidence type="ECO:0000256" key="3">
    <source>
        <dbReference type="ARBA" id="ARBA00022832"/>
    </source>
</evidence>
<feature type="compositionally biased region" description="Basic and acidic residues" evidence="8">
    <location>
        <begin position="75"/>
        <end position="85"/>
    </location>
</feature>
<keyword evidence="11" id="KW-1185">Reference proteome</keyword>
<evidence type="ECO:0000256" key="5">
    <source>
        <dbReference type="ARBA" id="ARBA00023160"/>
    </source>
</evidence>
<evidence type="ECO:0000256" key="1">
    <source>
        <dbReference type="ARBA" id="ARBA00005194"/>
    </source>
</evidence>
<gene>
    <name evidence="10" type="ORF">CLV30_103122</name>
</gene>
<evidence type="ECO:0000256" key="2">
    <source>
        <dbReference type="ARBA" id="ARBA00022516"/>
    </source>
</evidence>
<reference evidence="10 11" key="1">
    <citation type="submission" date="2018-03" db="EMBL/GenBank/DDBJ databases">
        <title>Genomic Encyclopedia of Archaeal and Bacterial Type Strains, Phase II (KMG-II): from individual species to whole genera.</title>
        <authorList>
            <person name="Goeker M."/>
        </authorList>
    </citation>
    <scope>NUCLEOTIDE SEQUENCE [LARGE SCALE GENOMIC DNA]</scope>
    <source>
        <strain evidence="10 11">DSM 45211</strain>
    </source>
</reference>
<dbReference type="GO" id="GO:0006633">
    <property type="term" value="P:fatty acid biosynthetic process"/>
    <property type="evidence" value="ECO:0007669"/>
    <property type="project" value="UniProtKB-UniPathway"/>
</dbReference>
<evidence type="ECO:0000256" key="7">
    <source>
        <dbReference type="RuleBase" id="RU364072"/>
    </source>
</evidence>
<feature type="region of interest" description="Disordered" evidence="8">
    <location>
        <begin position="65"/>
        <end position="116"/>
    </location>
</feature>
<dbReference type="AlphaFoldDB" id="A0A2P8E951"/>
<dbReference type="CDD" id="cd06850">
    <property type="entry name" value="biotinyl_domain"/>
    <property type="match status" value="1"/>
</dbReference>
<dbReference type="InterPro" id="IPR001249">
    <property type="entry name" value="AcCoA_biotinCC"/>
</dbReference>
<dbReference type="Proteomes" id="UP000243528">
    <property type="component" value="Unassembled WGS sequence"/>
</dbReference>
<evidence type="ECO:0000256" key="8">
    <source>
        <dbReference type="SAM" id="MobiDB-lite"/>
    </source>
</evidence>
<dbReference type="EMBL" id="PYGE01000003">
    <property type="protein sequence ID" value="PSL05968.1"/>
    <property type="molecule type" value="Genomic_DNA"/>
</dbReference>
<comment type="caution">
    <text evidence="10">The sequence shown here is derived from an EMBL/GenBank/DDBJ whole genome shotgun (WGS) entry which is preliminary data.</text>
</comment>
<dbReference type="RefSeq" id="WP_205740646.1">
    <property type="nucleotide sequence ID" value="NZ_ML142901.1"/>
</dbReference>
<evidence type="ECO:0000259" key="9">
    <source>
        <dbReference type="PROSITE" id="PS50968"/>
    </source>
</evidence>
<evidence type="ECO:0000256" key="6">
    <source>
        <dbReference type="ARBA" id="ARBA00023267"/>
    </source>
</evidence>
<dbReference type="GO" id="GO:0003989">
    <property type="term" value="F:acetyl-CoA carboxylase activity"/>
    <property type="evidence" value="ECO:0007669"/>
    <property type="project" value="InterPro"/>
</dbReference>
<keyword evidence="2 7" id="KW-0444">Lipid biosynthesis</keyword>
<dbReference type="SUPFAM" id="SSF51230">
    <property type="entry name" value="Single hybrid motif"/>
    <property type="match status" value="1"/>
</dbReference>
<organism evidence="10 11">
    <name type="scientific">Haloactinopolyspora alba</name>
    <dbReference type="NCBI Taxonomy" id="648780"/>
    <lineage>
        <taxon>Bacteria</taxon>
        <taxon>Bacillati</taxon>
        <taxon>Actinomycetota</taxon>
        <taxon>Actinomycetes</taxon>
        <taxon>Jiangellales</taxon>
        <taxon>Jiangellaceae</taxon>
        <taxon>Haloactinopolyspora</taxon>
    </lineage>
</organism>
<accession>A0A2P8E951</accession>
<dbReference type="PRINTS" id="PR01071">
    <property type="entry name" value="ACOABIOTINCC"/>
</dbReference>
<evidence type="ECO:0000313" key="11">
    <source>
        <dbReference type="Proteomes" id="UP000243528"/>
    </source>
</evidence>
<name>A0A2P8E951_9ACTN</name>
<keyword evidence="6 7" id="KW-0092">Biotin</keyword>
<dbReference type="Gene3D" id="2.40.50.100">
    <property type="match status" value="1"/>
</dbReference>
<dbReference type="GO" id="GO:0009317">
    <property type="term" value="C:acetyl-CoA carboxylase complex"/>
    <property type="evidence" value="ECO:0007669"/>
    <property type="project" value="InterPro"/>
</dbReference>
<sequence>MKWRRERHVSAAAGRAGGDVAEIVEKVRRAMVSLLEEVPARPDRMRVRTDEVTIELDWDGVHGARAHTPAAPARRSGDPRVRTDDVSAPENLDAQTAADAGPGATTGDGAGTQPRPHYIRSPSIGTFYRAPEPGAEPFATPGATVSAGQQVGIVEVMKLMIPVEADRPGRIADVLAENCHAVEHGQPLFALEHVSDGPTDE</sequence>
<dbReference type="PROSITE" id="PS50968">
    <property type="entry name" value="BIOTINYL_LIPOYL"/>
    <property type="match status" value="1"/>
</dbReference>
<keyword evidence="5 7" id="KW-0275">Fatty acid biosynthesis</keyword>
<feature type="compositionally biased region" description="Low complexity" evidence="8">
    <location>
        <begin position="94"/>
        <end position="103"/>
    </location>
</feature>
<keyword evidence="4 7" id="KW-0443">Lipid metabolism</keyword>
<dbReference type="InterPro" id="IPR001882">
    <property type="entry name" value="Biotin_BS"/>
</dbReference>
<proteinExistence type="predicted"/>
<dbReference type="PROSITE" id="PS00188">
    <property type="entry name" value="BIOTIN"/>
    <property type="match status" value="1"/>
</dbReference>
<dbReference type="Pfam" id="PF00364">
    <property type="entry name" value="Biotin_lipoyl"/>
    <property type="match status" value="1"/>
</dbReference>
<protein>
    <recommendedName>
        <fullName evidence="7">Biotin carboxyl carrier protein of acetyl-CoA carboxylase</fullName>
    </recommendedName>
</protein>